<evidence type="ECO:0000256" key="5">
    <source>
        <dbReference type="ARBA" id="ARBA00022989"/>
    </source>
</evidence>
<dbReference type="InterPro" id="IPR005829">
    <property type="entry name" value="Sugar_transporter_CS"/>
</dbReference>
<comment type="subcellular location">
    <subcellularLocation>
        <location evidence="1">Membrane</location>
        <topology evidence="1">Multi-pass membrane protein</topology>
    </subcellularLocation>
</comment>
<feature type="transmembrane region" description="Helical" evidence="15">
    <location>
        <begin position="568"/>
        <end position="590"/>
    </location>
</feature>
<accession>F0WSD1</accession>
<organism evidence="17">
    <name type="scientific">Albugo laibachii Nc14</name>
    <dbReference type="NCBI Taxonomy" id="890382"/>
    <lineage>
        <taxon>Eukaryota</taxon>
        <taxon>Sar</taxon>
        <taxon>Stramenopiles</taxon>
        <taxon>Oomycota</taxon>
        <taxon>Peronosporomycetes</taxon>
        <taxon>Albuginales</taxon>
        <taxon>Albuginaceae</taxon>
        <taxon>Albugo</taxon>
    </lineage>
</organism>
<dbReference type="EMBL" id="FR824274">
    <property type="protein sequence ID" value="CCA24251.1"/>
    <property type="molecule type" value="Genomic_DNA"/>
</dbReference>
<evidence type="ECO:0000256" key="11">
    <source>
        <dbReference type="ARBA" id="ARBA00044668"/>
    </source>
</evidence>
<dbReference type="AlphaFoldDB" id="F0WSD1"/>
<reference evidence="17" key="1">
    <citation type="journal article" date="2011" name="PLoS Biol.">
        <title>Gene gain and loss during evolution of obligate parasitism in the white rust pathogen of Arabidopsis thaliana.</title>
        <authorList>
            <person name="Kemen E."/>
            <person name="Gardiner A."/>
            <person name="Schultz-Larsen T."/>
            <person name="Kemen A.C."/>
            <person name="Balmuth A.L."/>
            <person name="Robert-Seilaniantz A."/>
            <person name="Bailey K."/>
            <person name="Holub E."/>
            <person name="Studholme D.J."/>
            <person name="Maclean D."/>
            <person name="Jones J.D."/>
        </authorList>
    </citation>
    <scope>NUCLEOTIDE SEQUENCE</scope>
</reference>
<dbReference type="InterPro" id="IPR020846">
    <property type="entry name" value="MFS_dom"/>
</dbReference>
<feature type="transmembrane region" description="Helical" evidence="15">
    <location>
        <begin position="345"/>
        <end position="369"/>
    </location>
</feature>
<dbReference type="PROSITE" id="PS50850">
    <property type="entry name" value="MFS"/>
    <property type="match status" value="1"/>
</dbReference>
<keyword evidence="6 15" id="KW-0472">Membrane</keyword>
<evidence type="ECO:0000256" key="8">
    <source>
        <dbReference type="ARBA" id="ARBA00044648"/>
    </source>
</evidence>
<dbReference type="PANTHER" id="PTHR23503:SF8">
    <property type="entry name" value="FACILITATED GLUCOSE TRANSPORTER PROTEIN 1"/>
    <property type="match status" value="1"/>
</dbReference>
<dbReference type="SUPFAM" id="SSF103473">
    <property type="entry name" value="MFS general substrate transporter"/>
    <property type="match status" value="1"/>
</dbReference>
<evidence type="ECO:0000256" key="7">
    <source>
        <dbReference type="ARBA" id="ARBA00044637"/>
    </source>
</evidence>
<feature type="region of interest" description="Disordered" evidence="14">
    <location>
        <begin position="70"/>
        <end position="99"/>
    </location>
</feature>
<evidence type="ECO:0000256" key="10">
    <source>
        <dbReference type="ARBA" id="ARBA00044662"/>
    </source>
</evidence>
<feature type="domain" description="Major facilitator superfamily (MFS) profile" evidence="16">
    <location>
        <begin position="165"/>
        <end position="620"/>
    </location>
</feature>
<dbReference type="Pfam" id="PF00083">
    <property type="entry name" value="Sugar_tr"/>
    <property type="match status" value="1"/>
</dbReference>
<evidence type="ECO:0000256" key="1">
    <source>
        <dbReference type="ARBA" id="ARBA00004141"/>
    </source>
</evidence>
<evidence type="ECO:0000256" key="6">
    <source>
        <dbReference type="ARBA" id="ARBA00023136"/>
    </source>
</evidence>
<comment type="catalytic activity">
    <reaction evidence="12">
        <text>D-fructose(out) = D-fructose(in)</text>
        <dbReference type="Rhea" id="RHEA:60372"/>
        <dbReference type="ChEBI" id="CHEBI:37721"/>
    </reaction>
    <physiologicalReaction direction="left-to-right" evidence="12">
        <dbReference type="Rhea" id="RHEA:60373"/>
    </physiologicalReaction>
</comment>
<protein>
    <recommendedName>
        <fullName evidence="13">Hexose transporter 1</fullName>
    </recommendedName>
</protein>
<feature type="transmembrane region" description="Helical" evidence="15">
    <location>
        <begin position="174"/>
        <end position="192"/>
    </location>
</feature>
<comment type="catalytic activity">
    <reaction evidence="7">
        <text>D-galactose(in) = D-galactose(out)</text>
        <dbReference type="Rhea" id="RHEA:34915"/>
        <dbReference type="ChEBI" id="CHEBI:4139"/>
    </reaction>
    <physiologicalReaction direction="right-to-left" evidence="7">
        <dbReference type="Rhea" id="RHEA:34917"/>
    </physiologicalReaction>
</comment>
<dbReference type="GO" id="GO:0015149">
    <property type="term" value="F:hexose transmembrane transporter activity"/>
    <property type="evidence" value="ECO:0007669"/>
    <property type="project" value="TreeGrafter"/>
</dbReference>
<feature type="compositionally biased region" description="Acidic residues" evidence="14">
    <location>
        <begin position="87"/>
        <end position="99"/>
    </location>
</feature>
<keyword evidence="5 15" id="KW-1133">Transmembrane helix</keyword>
<dbReference type="PRINTS" id="PR00171">
    <property type="entry name" value="SUGRTRNSPORT"/>
</dbReference>
<feature type="transmembrane region" description="Helical" evidence="15">
    <location>
        <begin position="20"/>
        <end position="38"/>
    </location>
</feature>
<proteinExistence type="predicted"/>
<comment type="catalytic activity">
    <reaction evidence="11">
        <text>D-glucosamine(out) = D-glucosamine(in)</text>
        <dbReference type="Rhea" id="RHEA:78423"/>
        <dbReference type="ChEBI" id="CHEBI:58723"/>
    </reaction>
    <physiologicalReaction direction="left-to-right" evidence="11">
        <dbReference type="Rhea" id="RHEA:78424"/>
    </physiologicalReaction>
</comment>
<sequence length="687" mass="75967">MKSYFYEIKPKDAFHPISAKFSLELSSGIIALINVIYFSTMDQKRVLIAANELLASDDIIISTSERNAIAKPHSNKKTHKQDRQPQAEEDEDRTDNQEDESFFCNEHKQERKTLLGPSRAFSEDPSLRTRAWKGFPWIKSGIRALARKNGHRVHPTSSTEVPVQKILDRQVGSLYLYLSVLIVLLSGSQLGWEITQLNLSTFHSQDDCARRPIQDGKCIIFPGHSSVEWVVAVVSWVVGAALGSLSASSPGDQFGRRFVILMNAILMVLGAALQTFAPAISVFSLGRFFSGVCSGSATTIASIFLAEIGPEHQRASFVVAFQVAGSLGLVAITSAHFAVSGSATSWRWIMMVPMCLGGIQLLFMPFFLVESPTWLLRKHKVQDAAVAYSRLYRGGSFEKLQAQVRAEQEASRQLESSHQMNAFQSLAAFFKESTSSRNRTQFYLSILLCIARQFGGVSAVFYYSSSIFTRAGIPDPRVGNLILSMFNVSTVFTVCTFMKHIPRRKALLFGISGMIFASIGMTLALIRQSMVAIAFTAMYVTCNSMSLGTLPFLVSAEVLPEHIRSKGLSISSCVNWVANLCIGIAFPSIAQALGNYAFTPFTILLVFFWIILYSFLPETKSRSSEDIQLGFLESKRSFLRQPKQVGSVCDSKLEAGDGNFIVQHLAKFRRASLEMIQVSIPSISQSA</sequence>
<dbReference type="InterPro" id="IPR005828">
    <property type="entry name" value="MFS_sugar_transport-like"/>
</dbReference>
<dbReference type="InterPro" id="IPR036259">
    <property type="entry name" value="MFS_trans_sf"/>
</dbReference>
<evidence type="ECO:0000313" key="17">
    <source>
        <dbReference type="EMBL" id="CCA24251.1"/>
    </source>
</evidence>
<evidence type="ECO:0000256" key="15">
    <source>
        <dbReference type="SAM" id="Phobius"/>
    </source>
</evidence>
<evidence type="ECO:0000256" key="3">
    <source>
        <dbReference type="ARBA" id="ARBA00022448"/>
    </source>
</evidence>
<evidence type="ECO:0000256" key="14">
    <source>
        <dbReference type="SAM" id="MobiDB-lite"/>
    </source>
</evidence>
<feature type="transmembrane region" description="Helical" evidence="15">
    <location>
        <begin position="506"/>
        <end position="526"/>
    </location>
</feature>
<feature type="transmembrane region" description="Helical" evidence="15">
    <location>
        <begin position="478"/>
        <end position="497"/>
    </location>
</feature>
<comment type="catalytic activity">
    <reaction evidence="8">
        <text>D-glucose(out) = D-glucose(in)</text>
        <dbReference type="Rhea" id="RHEA:60376"/>
        <dbReference type="ChEBI" id="CHEBI:4167"/>
    </reaction>
    <physiologicalReaction direction="left-to-right" evidence="8">
        <dbReference type="Rhea" id="RHEA:60377"/>
    </physiologicalReaction>
</comment>
<evidence type="ECO:0000256" key="4">
    <source>
        <dbReference type="ARBA" id="ARBA00022692"/>
    </source>
</evidence>
<dbReference type="Gene3D" id="1.20.1250.20">
    <property type="entry name" value="MFS general substrate transporter like domains"/>
    <property type="match status" value="1"/>
</dbReference>
<comment type="catalytic activity">
    <reaction evidence="10">
        <text>D-mannose(out) = D-mannose(in)</text>
        <dbReference type="Rhea" id="RHEA:78391"/>
        <dbReference type="ChEBI" id="CHEBI:4208"/>
    </reaction>
    <physiologicalReaction direction="left-to-right" evidence="10">
        <dbReference type="Rhea" id="RHEA:78392"/>
    </physiologicalReaction>
</comment>
<comment type="subunit">
    <text evidence="2">Homodimer.</text>
</comment>
<feature type="transmembrane region" description="Helical" evidence="15">
    <location>
        <begin position="442"/>
        <end position="463"/>
    </location>
</feature>
<evidence type="ECO:0000256" key="2">
    <source>
        <dbReference type="ARBA" id="ARBA00011738"/>
    </source>
</evidence>
<dbReference type="PROSITE" id="PS00217">
    <property type="entry name" value="SUGAR_TRANSPORT_2"/>
    <property type="match status" value="1"/>
</dbReference>
<feature type="transmembrane region" description="Helical" evidence="15">
    <location>
        <begin position="318"/>
        <end position="339"/>
    </location>
</feature>
<keyword evidence="4 15" id="KW-0812">Transmembrane</keyword>
<evidence type="ECO:0000256" key="9">
    <source>
        <dbReference type="ARBA" id="ARBA00044656"/>
    </source>
</evidence>
<feature type="transmembrane region" description="Helical" evidence="15">
    <location>
        <begin position="532"/>
        <end position="556"/>
    </location>
</feature>
<evidence type="ECO:0000256" key="13">
    <source>
        <dbReference type="ARBA" id="ARBA00044780"/>
    </source>
</evidence>
<dbReference type="PANTHER" id="PTHR23503">
    <property type="entry name" value="SOLUTE CARRIER FAMILY 2"/>
    <property type="match status" value="1"/>
</dbReference>
<dbReference type="HOGENOM" id="CLU_401946_0_0_1"/>
<feature type="transmembrane region" description="Helical" evidence="15">
    <location>
        <begin position="259"/>
        <end position="282"/>
    </location>
</feature>
<evidence type="ECO:0000256" key="12">
    <source>
        <dbReference type="ARBA" id="ARBA00044710"/>
    </source>
</evidence>
<feature type="transmembrane region" description="Helical" evidence="15">
    <location>
        <begin position="596"/>
        <end position="616"/>
    </location>
</feature>
<name>F0WSD1_9STRA</name>
<feature type="transmembrane region" description="Helical" evidence="15">
    <location>
        <begin position="288"/>
        <end position="306"/>
    </location>
</feature>
<feature type="transmembrane region" description="Helical" evidence="15">
    <location>
        <begin position="229"/>
        <end position="247"/>
    </location>
</feature>
<comment type="catalytic activity">
    <reaction evidence="9">
        <text>D-xylose(out) = D-xylose(in)</text>
        <dbReference type="Rhea" id="RHEA:78427"/>
        <dbReference type="ChEBI" id="CHEBI:53455"/>
    </reaction>
    <physiologicalReaction direction="left-to-right" evidence="9">
        <dbReference type="Rhea" id="RHEA:78428"/>
    </physiologicalReaction>
</comment>
<dbReference type="InterPro" id="IPR003663">
    <property type="entry name" value="Sugar/inositol_transpt"/>
</dbReference>
<dbReference type="GO" id="GO:0016020">
    <property type="term" value="C:membrane"/>
    <property type="evidence" value="ECO:0007669"/>
    <property type="project" value="UniProtKB-SubCell"/>
</dbReference>
<gene>
    <name evidence="17" type="primary">AlNc14C229G9271</name>
    <name evidence="17" type="ORF">ALNC14_103950</name>
</gene>
<evidence type="ECO:0000259" key="16">
    <source>
        <dbReference type="PROSITE" id="PS50850"/>
    </source>
</evidence>
<keyword evidence="3" id="KW-0813">Transport</keyword>
<dbReference type="InterPro" id="IPR045263">
    <property type="entry name" value="GLUT"/>
</dbReference>
<dbReference type="NCBIfam" id="TIGR00879">
    <property type="entry name" value="SP"/>
    <property type="match status" value="1"/>
</dbReference>
<reference evidence="17" key="2">
    <citation type="submission" date="2011-02" db="EMBL/GenBank/DDBJ databases">
        <authorList>
            <person name="MacLean D."/>
        </authorList>
    </citation>
    <scope>NUCLEOTIDE SEQUENCE</scope>
</reference>